<dbReference type="InterPro" id="IPR000515">
    <property type="entry name" value="MetI-like"/>
</dbReference>
<evidence type="ECO:0000256" key="6">
    <source>
        <dbReference type="ARBA" id="ARBA00023136"/>
    </source>
</evidence>
<evidence type="ECO:0000256" key="7">
    <source>
        <dbReference type="RuleBase" id="RU363032"/>
    </source>
</evidence>
<dbReference type="Gene3D" id="1.10.3720.10">
    <property type="entry name" value="MetI-like"/>
    <property type="match status" value="1"/>
</dbReference>
<keyword evidence="5 7" id="KW-1133">Transmembrane helix</keyword>
<evidence type="ECO:0000256" key="2">
    <source>
        <dbReference type="ARBA" id="ARBA00022448"/>
    </source>
</evidence>
<dbReference type="SUPFAM" id="SSF161098">
    <property type="entry name" value="MetI-like"/>
    <property type="match status" value="1"/>
</dbReference>
<dbReference type="AlphaFoldDB" id="A0AA35CLE0"/>
<gene>
    <name evidence="9" type="ORF">caldi_07420</name>
</gene>
<dbReference type="GO" id="GO:0005886">
    <property type="term" value="C:plasma membrane"/>
    <property type="evidence" value="ECO:0007669"/>
    <property type="project" value="UniProtKB-SubCell"/>
</dbReference>
<keyword evidence="4 7" id="KW-0812">Transmembrane</keyword>
<evidence type="ECO:0000256" key="3">
    <source>
        <dbReference type="ARBA" id="ARBA00022475"/>
    </source>
</evidence>
<keyword evidence="2 7" id="KW-0813">Transport</keyword>
<dbReference type="Proteomes" id="UP001163687">
    <property type="component" value="Chromosome"/>
</dbReference>
<dbReference type="PANTHER" id="PTHR30151">
    <property type="entry name" value="ALKANE SULFONATE ABC TRANSPORTER-RELATED, MEMBRANE SUBUNIT"/>
    <property type="match status" value="1"/>
</dbReference>
<evidence type="ECO:0000256" key="4">
    <source>
        <dbReference type="ARBA" id="ARBA00022692"/>
    </source>
</evidence>
<evidence type="ECO:0000313" key="10">
    <source>
        <dbReference type="Proteomes" id="UP001163687"/>
    </source>
</evidence>
<organism evidence="9 10">
    <name type="scientific">Caldinitratiruptor microaerophilus</name>
    <dbReference type="NCBI Taxonomy" id="671077"/>
    <lineage>
        <taxon>Bacteria</taxon>
        <taxon>Bacillati</taxon>
        <taxon>Bacillota</taxon>
        <taxon>Clostridia</taxon>
        <taxon>Eubacteriales</taxon>
        <taxon>Symbiobacteriaceae</taxon>
        <taxon>Caldinitratiruptor</taxon>
    </lineage>
</organism>
<proteinExistence type="inferred from homology"/>
<dbReference type="GO" id="GO:0055085">
    <property type="term" value="P:transmembrane transport"/>
    <property type="evidence" value="ECO:0007669"/>
    <property type="project" value="InterPro"/>
</dbReference>
<dbReference type="KEGG" id="cmic:caldi_07420"/>
<feature type="transmembrane region" description="Helical" evidence="7">
    <location>
        <begin position="178"/>
        <end position="200"/>
    </location>
</feature>
<feature type="transmembrane region" description="Helical" evidence="7">
    <location>
        <begin position="58"/>
        <end position="83"/>
    </location>
</feature>
<protein>
    <submittedName>
        <fullName evidence="9">ABC transporter permease</fullName>
    </submittedName>
</protein>
<evidence type="ECO:0000259" key="8">
    <source>
        <dbReference type="PROSITE" id="PS50928"/>
    </source>
</evidence>
<dbReference type="PROSITE" id="PS50928">
    <property type="entry name" value="ABC_TM1"/>
    <property type="match status" value="1"/>
</dbReference>
<reference evidence="9" key="1">
    <citation type="submission" date="2022-03" db="EMBL/GenBank/DDBJ databases">
        <title>Complete genome sequence of Caldinitratiruptor microaerophilus.</title>
        <authorList>
            <person name="Mukaiyama R."/>
            <person name="Nishiyama T."/>
            <person name="Ueda K."/>
        </authorList>
    </citation>
    <scope>NUCLEOTIDE SEQUENCE</scope>
    <source>
        <strain evidence="9">JCM 16183</strain>
    </source>
</reference>
<keyword evidence="3" id="KW-1003">Cell membrane</keyword>
<dbReference type="InterPro" id="IPR035906">
    <property type="entry name" value="MetI-like_sf"/>
</dbReference>
<keyword evidence="6 7" id="KW-0472">Membrane</keyword>
<comment type="similarity">
    <text evidence="7">Belongs to the binding-protein-dependent transport system permease family.</text>
</comment>
<feature type="transmembrane region" description="Helical" evidence="7">
    <location>
        <begin position="95"/>
        <end position="120"/>
    </location>
</feature>
<evidence type="ECO:0000256" key="5">
    <source>
        <dbReference type="ARBA" id="ARBA00022989"/>
    </source>
</evidence>
<accession>A0AA35CLE0</accession>
<name>A0AA35CLE0_9FIRM</name>
<dbReference type="CDD" id="cd06261">
    <property type="entry name" value="TM_PBP2"/>
    <property type="match status" value="1"/>
</dbReference>
<feature type="transmembrane region" description="Helical" evidence="7">
    <location>
        <begin position="126"/>
        <end position="145"/>
    </location>
</feature>
<dbReference type="RefSeq" id="WP_264843761.1">
    <property type="nucleotide sequence ID" value="NZ_AP025628.1"/>
</dbReference>
<keyword evidence="10" id="KW-1185">Reference proteome</keyword>
<feature type="domain" description="ABC transmembrane type-1" evidence="8">
    <location>
        <begin position="60"/>
        <end position="240"/>
    </location>
</feature>
<dbReference type="Pfam" id="PF00528">
    <property type="entry name" value="BPD_transp_1"/>
    <property type="match status" value="1"/>
</dbReference>
<evidence type="ECO:0000256" key="1">
    <source>
        <dbReference type="ARBA" id="ARBA00004651"/>
    </source>
</evidence>
<dbReference type="PANTHER" id="PTHR30151:SF20">
    <property type="entry name" value="ABC TRANSPORTER PERMEASE PROTEIN HI_0355-RELATED"/>
    <property type="match status" value="1"/>
</dbReference>
<evidence type="ECO:0000313" key="9">
    <source>
        <dbReference type="EMBL" id="BDG59652.1"/>
    </source>
</evidence>
<sequence length="261" mass="27913">MTGGGLARQWAPPALLMAGLLAAWEAGCRLLRVPAFILPPPSAVAAALWEMREPLFRVHLPVTALEVAVGFVASGVVGVALAAAMRLSPHLARALYPLVVASQTIPVIAISPVFLLWFGYTLTQKVAVTVLISFFTVTVNTYDGLRSADPDLVDLLRAAGATRWQIFTRAEVPSALPLFFSGLKVAAAVSVIGATIGEWLGGEAGLGVFGRRMVSSLRAAPLFASVFLLSLLGIGFFLLIAWVERWAIPWHFREVQGRRSA</sequence>
<feature type="transmembrane region" description="Helical" evidence="7">
    <location>
        <begin position="220"/>
        <end position="243"/>
    </location>
</feature>
<dbReference type="EMBL" id="AP025628">
    <property type="protein sequence ID" value="BDG59652.1"/>
    <property type="molecule type" value="Genomic_DNA"/>
</dbReference>
<comment type="subcellular location">
    <subcellularLocation>
        <location evidence="1 7">Cell membrane</location>
        <topology evidence="1 7">Multi-pass membrane protein</topology>
    </subcellularLocation>
</comment>